<dbReference type="InterPro" id="IPR037041">
    <property type="entry name" value="Trigger_fac_C_sf"/>
</dbReference>
<evidence type="ECO:0000259" key="7">
    <source>
        <dbReference type="PROSITE" id="PS50059"/>
    </source>
</evidence>
<evidence type="ECO:0000256" key="1">
    <source>
        <dbReference type="ARBA" id="ARBA00000971"/>
    </source>
</evidence>
<dbReference type="EMBL" id="CAEZZS010000041">
    <property type="protein sequence ID" value="CAB4779617.1"/>
    <property type="molecule type" value="Genomic_DNA"/>
</dbReference>
<dbReference type="GO" id="GO:0003755">
    <property type="term" value="F:peptidyl-prolyl cis-trans isomerase activity"/>
    <property type="evidence" value="ECO:0007669"/>
    <property type="project" value="UniProtKB-KW"/>
</dbReference>
<sequence length="431" mass="47122">MKSALETLSPTRVKLTIEAPFGDLTDHFAKAYKEIAGKVTIPGFRKGKVPSHLIDQRVGRAAVLDEAINIAIPVLYMEAAREHEVRVIGRPEVDITELVDNEKLAFTVEVDVRPKLDLPSLEGIKLTVDPVDVSEKDIDEQVEALRIRFGTLSTVEKTVASGDFVSIDLVARIDGKEVDGGSANNLSYEVGTDRMIPGLDAALIGLNASESKIFKSELYGAEVGQLADVEVKLNAVKHRELPPLDDSFAELASEFDTLAQLRDDVKSRLERLKSLEQGTQARDKLLEYLLENTKVPLPEKFVEAEVNAHLEPEGRLEDAAHRVEVEADVRKSLTNNFLLDSIVDAEKVDVSEAELTEFIIRSAMRYGMPPEQFAQEVAQAGQISSLVADVARTKALAVILEQCKVVDSKGKAVDLEALRPPAAIESAPAEG</sequence>
<keyword evidence="5" id="KW-0143">Chaperone</keyword>
<proteinExistence type="inferred from homology"/>
<comment type="similarity">
    <text evidence="2">Belongs to the FKBP-type PPIase family. Tig subfamily.</text>
</comment>
<dbReference type="GO" id="GO:0015031">
    <property type="term" value="P:protein transport"/>
    <property type="evidence" value="ECO:0007669"/>
    <property type="project" value="InterPro"/>
</dbReference>
<dbReference type="InterPro" id="IPR001179">
    <property type="entry name" value="PPIase_FKBP_dom"/>
</dbReference>
<name>A0A6J6WAE9_9ZZZZ</name>
<evidence type="ECO:0000256" key="3">
    <source>
        <dbReference type="ARBA" id="ARBA00013194"/>
    </source>
</evidence>
<dbReference type="SUPFAM" id="SSF102735">
    <property type="entry name" value="Trigger factor ribosome-binding domain"/>
    <property type="match status" value="1"/>
</dbReference>
<dbReference type="PIRSF" id="PIRSF003095">
    <property type="entry name" value="Trigger_factor"/>
    <property type="match status" value="1"/>
</dbReference>
<keyword evidence="4" id="KW-0697">Rotamase</keyword>
<dbReference type="NCBIfam" id="TIGR00115">
    <property type="entry name" value="tig"/>
    <property type="match status" value="1"/>
</dbReference>
<gene>
    <name evidence="8" type="ORF">UFOPK2922_00933</name>
</gene>
<dbReference type="HAMAP" id="MF_00303">
    <property type="entry name" value="Trigger_factor_Tig"/>
    <property type="match status" value="1"/>
</dbReference>
<dbReference type="GO" id="GO:0043335">
    <property type="term" value="P:protein unfolding"/>
    <property type="evidence" value="ECO:0007669"/>
    <property type="project" value="TreeGrafter"/>
</dbReference>
<dbReference type="InterPro" id="IPR008880">
    <property type="entry name" value="Trigger_fac_C"/>
</dbReference>
<dbReference type="InterPro" id="IPR005215">
    <property type="entry name" value="Trig_fac"/>
</dbReference>
<organism evidence="8">
    <name type="scientific">freshwater metagenome</name>
    <dbReference type="NCBI Taxonomy" id="449393"/>
    <lineage>
        <taxon>unclassified sequences</taxon>
        <taxon>metagenomes</taxon>
        <taxon>ecological metagenomes</taxon>
    </lineage>
</organism>
<dbReference type="GO" id="GO:0043022">
    <property type="term" value="F:ribosome binding"/>
    <property type="evidence" value="ECO:0007669"/>
    <property type="project" value="TreeGrafter"/>
</dbReference>
<dbReference type="Pfam" id="PF00254">
    <property type="entry name" value="FKBP_C"/>
    <property type="match status" value="1"/>
</dbReference>
<dbReference type="SUPFAM" id="SSF54534">
    <property type="entry name" value="FKBP-like"/>
    <property type="match status" value="1"/>
</dbReference>
<feature type="domain" description="PPIase FKBP-type" evidence="7">
    <location>
        <begin position="162"/>
        <end position="210"/>
    </location>
</feature>
<dbReference type="SUPFAM" id="SSF109998">
    <property type="entry name" value="Triger factor/SurA peptide-binding domain-like"/>
    <property type="match status" value="1"/>
</dbReference>
<dbReference type="Gene3D" id="1.10.3120.10">
    <property type="entry name" value="Trigger factor, C-terminal domain"/>
    <property type="match status" value="1"/>
</dbReference>
<accession>A0A6J6WAE9</accession>
<evidence type="ECO:0000256" key="6">
    <source>
        <dbReference type="ARBA" id="ARBA00023235"/>
    </source>
</evidence>
<dbReference type="PROSITE" id="PS50059">
    <property type="entry name" value="FKBP_PPIASE"/>
    <property type="match status" value="1"/>
</dbReference>
<dbReference type="PANTHER" id="PTHR30560">
    <property type="entry name" value="TRIGGER FACTOR CHAPERONE AND PEPTIDYL-PROLYL CIS/TRANS ISOMERASE"/>
    <property type="match status" value="1"/>
</dbReference>
<evidence type="ECO:0000256" key="5">
    <source>
        <dbReference type="ARBA" id="ARBA00023186"/>
    </source>
</evidence>
<evidence type="ECO:0000256" key="4">
    <source>
        <dbReference type="ARBA" id="ARBA00023110"/>
    </source>
</evidence>
<dbReference type="GO" id="GO:0051083">
    <property type="term" value="P:'de novo' cotranslational protein folding"/>
    <property type="evidence" value="ECO:0007669"/>
    <property type="project" value="TreeGrafter"/>
</dbReference>
<dbReference type="InterPro" id="IPR027304">
    <property type="entry name" value="Trigger_fact/SurA_dom_sf"/>
</dbReference>
<dbReference type="InterPro" id="IPR008881">
    <property type="entry name" value="Trigger_fac_ribosome-bd_bac"/>
</dbReference>
<reference evidence="8" key="1">
    <citation type="submission" date="2020-05" db="EMBL/GenBank/DDBJ databases">
        <authorList>
            <person name="Chiriac C."/>
            <person name="Salcher M."/>
            <person name="Ghai R."/>
            <person name="Kavagutti S V."/>
        </authorList>
    </citation>
    <scope>NUCLEOTIDE SEQUENCE</scope>
</reference>
<dbReference type="EC" id="5.2.1.8" evidence="3"/>
<dbReference type="Gene3D" id="3.30.70.1050">
    <property type="entry name" value="Trigger factor ribosome-binding domain"/>
    <property type="match status" value="1"/>
</dbReference>
<dbReference type="Pfam" id="PF05698">
    <property type="entry name" value="Trigger_C"/>
    <property type="match status" value="1"/>
</dbReference>
<dbReference type="PANTHER" id="PTHR30560:SF3">
    <property type="entry name" value="TRIGGER FACTOR-LIKE PROTEIN TIG, CHLOROPLASTIC"/>
    <property type="match status" value="1"/>
</dbReference>
<evidence type="ECO:0000256" key="2">
    <source>
        <dbReference type="ARBA" id="ARBA00005464"/>
    </source>
</evidence>
<protein>
    <recommendedName>
        <fullName evidence="3">peptidylprolyl isomerase</fullName>
        <ecNumber evidence="3">5.2.1.8</ecNumber>
    </recommendedName>
</protein>
<comment type="catalytic activity">
    <reaction evidence="1">
        <text>[protein]-peptidylproline (omega=180) = [protein]-peptidylproline (omega=0)</text>
        <dbReference type="Rhea" id="RHEA:16237"/>
        <dbReference type="Rhea" id="RHEA-COMP:10747"/>
        <dbReference type="Rhea" id="RHEA-COMP:10748"/>
        <dbReference type="ChEBI" id="CHEBI:83833"/>
        <dbReference type="ChEBI" id="CHEBI:83834"/>
        <dbReference type="EC" id="5.2.1.8"/>
    </reaction>
</comment>
<dbReference type="Pfam" id="PF05697">
    <property type="entry name" value="Trigger_N"/>
    <property type="match status" value="1"/>
</dbReference>
<dbReference type="InterPro" id="IPR046357">
    <property type="entry name" value="PPIase_dom_sf"/>
</dbReference>
<dbReference type="GO" id="GO:0044183">
    <property type="term" value="F:protein folding chaperone"/>
    <property type="evidence" value="ECO:0007669"/>
    <property type="project" value="TreeGrafter"/>
</dbReference>
<evidence type="ECO:0000313" key="8">
    <source>
        <dbReference type="EMBL" id="CAB4779617.1"/>
    </source>
</evidence>
<keyword evidence="6" id="KW-0413">Isomerase</keyword>
<dbReference type="Gene3D" id="3.10.50.40">
    <property type="match status" value="1"/>
</dbReference>
<dbReference type="InterPro" id="IPR036611">
    <property type="entry name" value="Trigger_fac_ribosome-bd_sf"/>
</dbReference>
<dbReference type="AlphaFoldDB" id="A0A6J6WAE9"/>